<sequence>MVPEAEFREECNTIIIGGMPEPGEGLIGIITAGISDVPVAEEAAVMAEAMGVRVMRYYDVGVAGIHRISEPVKQLIECDADAIIVVAGMEGALPTLVSSMSTAPVIGIPTSTGYGAGGKGEAALLCILQTCSPGLTAVNIDNGIGGGGVAALIANRRSGRRERDHKERS</sequence>
<dbReference type="InterPro" id="IPR000031">
    <property type="entry name" value="PurE_dom"/>
</dbReference>
<protein>
    <submittedName>
        <fullName evidence="2">Pyridinium-3,5-biscarboxylic acid mononucleotide synthase</fullName>
        <ecNumber evidence="2">3.-.-.-</ecNumber>
    </submittedName>
</protein>
<dbReference type="EMBL" id="VSSQ01095888">
    <property type="protein sequence ID" value="MPN39830.1"/>
    <property type="molecule type" value="Genomic_DNA"/>
</dbReference>
<keyword evidence="2" id="KW-0378">Hydrolase</keyword>
<gene>
    <name evidence="2" type="primary">larB_16</name>
    <name evidence="2" type="ORF">SDC9_187364</name>
</gene>
<dbReference type="InterPro" id="IPR039476">
    <property type="entry name" value="P2CMN_synthase_LarB"/>
</dbReference>
<feature type="domain" description="PurE" evidence="1">
    <location>
        <begin position="25"/>
        <end position="159"/>
    </location>
</feature>
<dbReference type="PANTHER" id="PTHR43064">
    <property type="entry name" value="PHOSPHORIBOSYLAMINOIMIDAZOLE CARBOXYLASE-RELATED"/>
    <property type="match status" value="1"/>
</dbReference>
<dbReference type="EC" id="3.-.-.-" evidence="2"/>
<dbReference type="SMART" id="SM01001">
    <property type="entry name" value="AIRC"/>
    <property type="match status" value="1"/>
</dbReference>
<dbReference type="AlphaFoldDB" id="A0A645HM06"/>
<dbReference type="PANTHER" id="PTHR43064:SF1">
    <property type="entry name" value="SLL1489 PROTEIN"/>
    <property type="match status" value="1"/>
</dbReference>
<organism evidence="2">
    <name type="scientific">bioreactor metagenome</name>
    <dbReference type="NCBI Taxonomy" id="1076179"/>
    <lineage>
        <taxon>unclassified sequences</taxon>
        <taxon>metagenomes</taxon>
        <taxon>ecological metagenomes</taxon>
    </lineage>
</organism>
<dbReference type="GO" id="GO:0016787">
    <property type="term" value="F:hydrolase activity"/>
    <property type="evidence" value="ECO:0007669"/>
    <property type="project" value="UniProtKB-KW"/>
</dbReference>
<proteinExistence type="predicted"/>
<dbReference type="Pfam" id="PF00731">
    <property type="entry name" value="AIRC"/>
    <property type="match status" value="1"/>
</dbReference>
<dbReference type="Gene3D" id="3.40.50.1970">
    <property type="match status" value="1"/>
</dbReference>
<dbReference type="NCBIfam" id="NF033503">
    <property type="entry name" value="LarB"/>
    <property type="match status" value="1"/>
</dbReference>
<reference evidence="2" key="1">
    <citation type="submission" date="2019-08" db="EMBL/GenBank/DDBJ databases">
        <authorList>
            <person name="Kucharzyk K."/>
            <person name="Murdoch R.W."/>
            <person name="Higgins S."/>
            <person name="Loffler F."/>
        </authorList>
    </citation>
    <scope>NUCLEOTIDE SEQUENCE</scope>
</reference>
<dbReference type="GO" id="GO:0006189">
    <property type="term" value="P:'de novo' IMP biosynthetic process"/>
    <property type="evidence" value="ECO:0007669"/>
    <property type="project" value="InterPro"/>
</dbReference>
<dbReference type="SUPFAM" id="SSF52255">
    <property type="entry name" value="N5-CAIR mutase (phosphoribosylaminoimidazole carboxylase, PurE)"/>
    <property type="match status" value="1"/>
</dbReference>
<evidence type="ECO:0000259" key="1">
    <source>
        <dbReference type="SMART" id="SM01001"/>
    </source>
</evidence>
<evidence type="ECO:0000313" key="2">
    <source>
        <dbReference type="EMBL" id="MPN39830.1"/>
    </source>
</evidence>
<name>A0A645HM06_9ZZZZ</name>
<accession>A0A645HM06</accession>
<comment type="caution">
    <text evidence="2">The sequence shown here is derived from an EMBL/GenBank/DDBJ whole genome shotgun (WGS) entry which is preliminary data.</text>
</comment>